<evidence type="ECO:0000313" key="4">
    <source>
        <dbReference type="Proteomes" id="UP001432000"/>
    </source>
</evidence>
<evidence type="ECO:0000313" key="3">
    <source>
        <dbReference type="EMBL" id="WXG70932.1"/>
    </source>
</evidence>
<evidence type="ECO:0000259" key="2">
    <source>
        <dbReference type="Pfam" id="PF00561"/>
    </source>
</evidence>
<organism evidence="3 4">
    <name type="scientific">Rhodococcus sovatensis</name>
    <dbReference type="NCBI Taxonomy" id="1805840"/>
    <lineage>
        <taxon>Bacteria</taxon>
        <taxon>Bacillati</taxon>
        <taxon>Actinomycetota</taxon>
        <taxon>Actinomycetes</taxon>
        <taxon>Mycobacteriales</taxon>
        <taxon>Nocardiaceae</taxon>
        <taxon>Rhodococcus</taxon>
    </lineage>
</organism>
<dbReference type="Pfam" id="PF00561">
    <property type="entry name" value="Abhydrolase_1"/>
    <property type="match status" value="1"/>
</dbReference>
<dbReference type="Proteomes" id="UP001432000">
    <property type="component" value="Chromosome"/>
</dbReference>
<keyword evidence="3" id="KW-0378">Hydrolase</keyword>
<feature type="domain" description="AB hydrolase-1" evidence="2">
    <location>
        <begin position="72"/>
        <end position="178"/>
    </location>
</feature>
<dbReference type="InterPro" id="IPR029058">
    <property type="entry name" value="AB_hydrolase_fold"/>
</dbReference>
<sequence length="315" mass="33134">MRIRFVHALTNAVSAATVAVIMAATAAPAVAQQAPEPTEYPFSYLSGVRAQAADPGSAPPGTNDPTCRSDRNPVVLLHGFVSNSTLTWQALAPLLRNHGYCVFTFDYGRADFSSTLGGITPVEPSAIEFALFVDDVLAGIGADKIDLIGHSEGGTMPFHFLTRLGGADKVGRYIGIAPLYRGTSQWGLAGLIGDLYSSPAGQVLTDVCGACRDMVSGSAFLAELDPHGDAAPGVQFTNIMTRYDQNATPYTTGVLEGRNVSNIVVQDLCSQDYSDHYQLTYSPTTAHIVLGALDANYTATPMCSPSLPILGVLGS</sequence>
<keyword evidence="1" id="KW-0732">Signal</keyword>
<dbReference type="InterPro" id="IPR000073">
    <property type="entry name" value="AB_hydrolase_1"/>
</dbReference>
<dbReference type="Gene3D" id="3.40.50.1820">
    <property type="entry name" value="alpha/beta hydrolase"/>
    <property type="match status" value="1"/>
</dbReference>
<name>A0ABZ2PPV7_9NOCA</name>
<dbReference type="RefSeq" id="WP_338892662.1">
    <property type="nucleotide sequence ID" value="NZ_CP147846.1"/>
</dbReference>
<dbReference type="EMBL" id="CP147846">
    <property type="protein sequence ID" value="WXG70932.1"/>
    <property type="molecule type" value="Genomic_DNA"/>
</dbReference>
<protein>
    <submittedName>
        <fullName evidence="3">Alpha/beta fold hydrolase</fullName>
    </submittedName>
</protein>
<accession>A0ABZ2PPV7</accession>
<reference evidence="3 4" key="1">
    <citation type="submission" date="2024-03" db="EMBL/GenBank/DDBJ databases">
        <title>Natural products discovery in diverse microorganisms through a two-stage MS feature dereplication strategy.</title>
        <authorList>
            <person name="Zhang R."/>
        </authorList>
    </citation>
    <scope>NUCLEOTIDE SEQUENCE [LARGE SCALE GENOMIC DNA]</scope>
    <source>
        <strain evidence="3 4">18930</strain>
    </source>
</reference>
<keyword evidence="4" id="KW-1185">Reference proteome</keyword>
<feature type="signal peptide" evidence="1">
    <location>
        <begin position="1"/>
        <end position="31"/>
    </location>
</feature>
<dbReference type="SUPFAM" id="SSF53474">
    <property type="entry name" value="alpha/beta-Hydrolases"/>
    <property type="match status" value="1"/>
</dbReference>
<gene>
    <name evidence="3" type="ORF">WDS16_10815</name>
</gene>
<feature type="chain" id="PRO_5045703047" evidence="1">
    <location>
        <begin position="32"/>
        <end position="315"/>
    </location>
</feature>
<dbReference type="GO" id="GO:0016787">
    <property type="term" value="F:hydrolase activity"/>
    <property type="evidence" value="ECO:0007669"/>
    <property type="project" value="UniProtKB-KW"/>
</dbReference>
<evidence type="ECO:0000256" key="1">
    <source>
        <dbReference type="SAM" id="SignalP"/>
    </source>
</evidence>
<proteinExistence type="predicted"/>